<evidence type="ECO:0000256" key="2">
    <source>
        <dbReference type="SAM" id="MobiDB-lite"/>
    </source>
</evidence>
<comment type="caution">
    <text evidence="3">The sequence shown here is derived from an EMBL/GenBank/DDBJ whole genome shotgun (WGS) entry which is preliminary data.</text>
</comment>
<evidence type="ECO:0000313" key="3">
    <source>
        <dbReference type="EMBL" id="CAF3823778.1"/>
    </source>
</evidence>
<dbReference type="InterPro" id="IPR036770">
    <property type="entry name" value="Ankyrin_rpt-contain_sf"/>
</dbReference>
<feature type="compositionally biased region" description="Polar residues" evidence="2">
    <location>
        <begin position="425"/>
        <end position="451"/>
    </location>
</feature>
<proteinExistence type="predicted"/>
<accession>A0A819CNA2</accession>
<reference evidence="3" key="1">
    <citation type="submission" date="2021-02" db="EMBL/GenBank/DDBJ databases">
        <authorList>
            <person name="Nowell W R."/>
        </authorList>
    </citation>
    <scope>NUCLEOTIDE SEQUENCE</scope>
</reference>
<dbReference type="SUPFAM" id="SSF48403">
    <property type="entry name" value="Ankyrin repeat"/>
    <property type="match status" value="1"/>
</dbReference>
<dbReference type="PROSITE" id="PS50088">
    <property type="entry name" value="ANK_REPEAT"/>
    <property type="match status" value="1"/>
</dbReference>
<protein>
    <submittedName>
        <fullName evidence="3">Uncharacterized protein</fullName>
    </submittedName>
</protein>
<organism evidence="3 4">
    <name type="scientific">Rotaria sordida</name>
    <dbReference type="NCBI Taxonomy" id="392033"/>
    <lineage>
        <taxon>Eukaryota</taxon>
        <taxon>Metazoa</taxon>
        <taxon>Spiralia</taxon>
        <taxon>Gnathifera</taxon>
        <taxon>Rotifera</taxon>
        <taxon>Eurotatoria</taxon>
        <taxon>Bdelloidea</taxon>
        <taxon>Philodinida</taxon>
        <taxon>Philodinidae</taxon>
        <taxon>Rotaria</taxon>
    </lineage>
</organism>
<feature type="compositionally biased region" description="Polar residues" evidence="2">
    <location>
        <begin position="378"/>
        <end position="390"/>
    </location>
</feature>
<gene>
    <name evidence="3" type="ORF">JBS370_LOCUS16626</name>
</gene>
<sequence length="451" mass="51608">MSFKCERFLIDAIEQYNLHKIITCVKHGHNVNIKNNLGQNLLIHVLKQQNYQDPSFEKKRLHIFKFLITHCNLDVHITDYYNKNLFNWITNLNRTQEGLYLLRSYPGDIDILQRDHSGSCSLHYAIEHGNEILVHAIVNYLLQYNIRFDIKDNYNNTPEELARKLGYNQLANYLSETCRLTIFISREISFLQQRPITTRLKTAATTINRSKVTTATTINRSKVTTATTINRSKTTTARITNTKTNLSILSSLISSPLIFSSPEFYNLFESKIEQAKNLNDWKTVAALRTFQKNLNEKNINKLPIPTLQINRTTTTTSPIPPTSFPITTSSSISQSAQLLNLLEPQICSSYRQPFIPNYPRPIIPILSRQPPPVAQRKMSITSSRRMSSVMGNRKRNSNASQLGILPIQDGQNRLVLPSTIKQRRQSITSDRSTNNSPSQTLHTKNTIAVHD</sequence>
<feature type="region of interest" description="Disordered" evidence="2">
    <location>
        <begin position="422"/>
        <end position="451"/>
    </location>
</feature>
<dbReference type="Proteomes" id="UP000663836">
    <property type="component" value="Unassembled WGS sequence"/>
</dbReference>
<evidence type="ECO:0000313" key="4">
    <source>
        <dbReference type="Proteomes" id="UP000663836"/>
    </source>
</evidence>
<dbReference type="AlphaFoldDB" id="A0A819CNA2"/>
<evidence type="ECO:0000256" key="1">
    <source>
        <dbReference type="PROSITE-ProRule" id="PRU00023"/>
    </source>
</evidence>
<dbReference type="Gene3D" id="1.25.40.20">
    <property type="entry name" value="Ankyrin repeat-containing domain"/>
    <property type="match status" value="1"/>
</dbReference>
<dbReference type="InterPro" id="IPR002110">
    <property type="entry name" value="Ankyrin_rpt"/>
</dbReference>
<feature type="region of interest" description="Disordered" evidence="2">
    <location>
        <begin position="377"/>
        <end position="405"/>
    </location>
</feature>
<dbReference type="EMBL" id="CAJOBD010001688">
    <property type="protein sequence ID" value="CAF3823778.1"/>
    <property type="molecule type" value="Genomic_DNA"/>
</dbReference>
<name>A0A819CNA2_9BILA</name>
<keyword evidence="1" id="KW-0040">ANK repeat</keyword>
<feature type="repeat" description="ANK" evidence="1">
    <location>
        <begin position="117"/>
        <end position="153"/>
    </location>
</feature>